<dbReference type="AlphaFoldDB" id="A0A6A6ZP66"/>
<dbReference type="Proteomes" id="UP000799424">
    <property type="component" value="Unassembled WGS sequence"/>
</dbReference>
<organism evidence="1 2">
    <name type="scientific">Ophiobolus disseminans</name>
    <dbReference type="NCBI Taxonomy" id="1469910"/>
    <lineage>
        <taxon>Eukaryota</taxon>
        <taxon>Fungi</taxon>
        <taxon>Dikarya</taxon>
        <taxon>Ascomycota</taxon>
        <taxon>Pezizomycotina</taxon>
        <taxon>Dothideomycetes</taxon>
        <taxon>Pleosporomycetidae</taxon>
        <taxon>Pleosporales</taxon>
        <taxon>Pleosporineae</taxon>
        <taxon>Phaeosphaeriaceae</taxon>
        <taxon>Ophiobolus</taxon>
    </lineage>
</organism>
<gene>
    <name evidence="1" type="ORF">CC86DRAFT_358321</name>
</gene>
<dbReference type="OrthoDB" id="3801272at2759"/>
<protein>
    <submittedName>
        <fullName evidence="1">Uncharacterized protein</fullName>
    </submittedName>
</protein>
<evidence type="ECO:0000313" key="2">
    <source>
        <dbReference type="Proteomes" id="UP000799424"/>
    </source>
</evidence>
<reference evidence="1" key="1">
    <citation type="journal article" date="2020" name="Stud. Mycol.">
        <title>101 Dothideomycetes genomes: a test case for predicting lifestyles and emergence of pathogens.</title>
        <authorList>
            <person name="Haridas S."/>
            <person name="Albert R."/>
            <person name="Binder M."/>
            <person name="Bloem J."/>
            <person name="Labutti K."/>
            <person name="Salamov A."/>
            <person name="Andreopoulos B."/>
            <person name="Baker S."/>
            <person name="Barry K."/>
            <person name="Bills G."/>
            <person name="Bluhm B."/>
            <person name="Cannon C."/>
            <person name="Castanera R."/>
            <person name="Culley D."/>
            <person name="Daum C."/>
            <person name="Ezra D."/>
            <person name="Gonzalez J."/>
            <person name="Henrissat B."/>
            <person name="Kuo A."/>
            <person name="Liang C."/>
            <person name="Lipzen A."/>
            <person name="Lutzoni F."/>
            <person name="Magnuson J."/>
            <person name="Mondo S."/>
            <person name="Nolan M."/>
            <person name="Ohm R."/>
            <person name="Pangilinan J."/>
            <person name="Park H.-J."/>
            <person name="Ramirez L."/>
            <person name="Alfaro M."/>
            <person name="Sun H."/>
            <person name="Tritt A."/>
            <person name="Yoshinaga Y."/>
            <person name="Zwiers L.-H."/>
            <person name="Turgeon B."/>
            <person name="Goodwin S."/>
            <person name="Spatafora J."/>
            <person name="Crous P."/>
            <person name="Grigoriev I."/>
        </authorList>
    </citation>
    <scope>NUCLEOTIDE SEQUENCE</scope>
    <source>
        <strain evidence="1">CBS 113818</strain>
    </source>
</reference>
<sequence>MEAGSGPGYIDDVKDADPLLYHPHDVLILKYFPDAVLNSPARSNYHSHLTLARFYEKDGAPHFTPWPLPPPRPREELELGVEEWRSNTLRTIDTRISLYEPRPTIPGTTRPSTFTNTGLRPTICHPHCALYVTGILENVLRYAIPSAQYNAWNVSKAQKIAEAEWTKYNYPWLKNNIVWNSSFPKLVMFLDSPESFIPTLAKSSYLSSENSYDLCRNEWSVPCEHYERLA</sequence>
<name>A0A6A6ZP66_9PLEO</name>
<proteinExistence type="predicted"/>
<dbReference type="EMBL" id="MU006235">
    <property type="protein sequence ID" value="KAF2822194.1"/>
    <property type="molecule type" value="Genomic_DNA"/>
</dbReference>
<accession>A0A6A6ZP66</accession>
<keyword evidence="2" id="KW-1185">Reference proteome</keyword>
<evidence type="ECO:0000313" key="1">
    <source>
        <dbReference type="EMBL" id="KAF2822194.1"/>
    </source>
</evidence>